<dbReference type="AlphaFoldDB" id="A0A517N2D6"/>
<protein>
    <submittedName>
        <fullName evidence="1">Uncharacterized protein</fullName>
    </submittedName>
</protein>
<dbReference type="EMBL" id="CP036263">
    <property type="protein sequence ID" value="QDT01292.1"/>
    <property type="molecule type" value="Genomic_DNA"/>
</dbReference>
<evidence type="ECO:0000313" key="2">
    <source>
        <dbReference type="Proteomes" id="UP000319852"/>
    </source>
</evidence>
<sequence length="180" mass="20844">MKRDNHYEAAFEAYLQHRQVAYVAVDEQRRSQVVGGSLKNADFLVTPSAGATLLVDVKGRRFPSGQTSRQYWKNWSTWDDLHSLASWQQRIGTGAVAMFAFAYHLTEERSPVPRQQLFQFRDRWYAFLAVRVADYIQRMKPLSEKWQTVSMPVADFRAAAVPFDDWLGRNATVPRRDAEN</sequence>
<dbReference type="InterPro" id="IPR049797">
    <property type="entry name" value="HYExAFE"/>
</dbReference>
<dbReference type="KEGG" id="amob:HG15A2_46340"/>
<accession>A0A517N2D6</accession>
<dbReference type="RefSeq" id="WP_145063379.1">
    <property type="nucleotide sequence ID" value="NZ_CP036263.1"/>
</dbReference>
<evidence type="ECO:0000313" key="1">
    <source>
        <dbReference type="EMBL" id="QDT01292.1"/>
    </source>
</evidence>
<reference evidence="1 2" key="1">
    <citation type="submission" date="2019-02" db="EMBL/GenBank/DDBJ databases">
        <title>Deep-cultivation of Planctomycetes and their phenomic and genomic characterization uncovers novel biology.</title>
        <authorList>
            <person name="Wiegand S."/>
            <person name="Jogler M."/>
            <person name="Boedeker C."/>
            <person name="Pinto D."/>
            <person name="Vollmers J."/>
            <person name="Rivas-Marin E."/>
            <person name="Kohn T."/>
            <person name="Peeters S.H."/>
            <person name="Heuer A."/>
            <person name="Rast P."/>
            <person name="Oberbeckmann S."/>
            <person name="Bunk B."/>
            <person name="Jeske O."/>
            <person name="Meyerdierks A."/>
            <person name="Storesund J.E."/>
            <person name="Kallscheuer N."/>
            <person name="Luecker S."/>
            <person name="Lage O.M."/>
            <person name="Pohl T."/>
            <person name="Merkel B.J."/>
            <person name="Hornburger P."/>
            <person name="Mueller R.-W."/>
            <person name="Bruemmer F."/>
            <person name="Labrenz M."/>
            <person name="Spormann A.M."/>
            <person name="Op den Camp H."/>
            <person name="Overmann J."/>
            <person name="Amann R."/>
            <person name="Jetten M.S.M."/>
            <person name="Mascher T."/>
            <person name="Medema M.H."/>
            <person name="Devos D.P."/>
            <person name="Kaster A.-K."/>
            <person name="Ovreas L."/>
            <person name="Rohde M."/>
            <person name="Galperin M.Y."/>
            <person name="Jogler C."/>
        </authorList>
    </citation>
    <scope>NUCLEOTIDE SEQUENCE [LARGE SCALE GENOMIC DNA]</scope>
    <source>
        <strain evidence="1 2">HG15A2</strain>
    </source>
</reference>
<dbReference type="Proteomes" id="UP000319852">
    <property type="component" value="Chromosome"/>
</dbReference>
<keyword evidence="2" id="KW-1185">Reference proteome</keyword>
<dbReference type="NCBIfam" id="NF038001">
    <property type="entry name" value="HYExAFE"/>
    <property type="match status" value="1"/>
</dbReference>
<proteinExistence type="predicted"/>
<gene>
    <name evidence="1" type="ORF">HG15A2_46340</name>
</gene>
<dbReference type="OrthoDB" id="272676at2"/>
<name>A0A517N2D6_9BACT</name>
<organism evidence="1 2">
    <name type="scientific">Adhaeretor mobilis</name>
    <dbReference type="NCBI Taxonomy" id="1930276"/>
    <lineage>
        <taxon>Bacteria</taxon>
        <taxon>Pseudomonadati</taxon>
        <taxon>Planctomycetota</taxon>
        <taxon>Planctomycetia</taxon>
        <taxon>Pirellulales</taxon>
        <taxon>Lacipirellulaceae</taxon>
        <taxon>Adhaeretor</taxon>
    </lineage>
</organism>